<evidence type="ECO:0008006" key="4">
    <source>
        <dbReference type="Google" id="ProtNLM"/>
    </source>
</evidence>
<protein>
    <recommendedName>
        <fullName evidence="4">Nickel/cobalt efflux system</fullName>
    </recommendedName>
</protein>
<feature type="transmembrane region" description="Helical" evidence="1">
    <location>
        <begin position="165"/>
        <end position="186"/>
    </location>
</feature>
<proteinExistence type="predicted"/>
<evidence type="ECO:0000313" key="3">
    <source>
        <dbReference type="Proteomes" id="UP000281564"/>
    </source>
</evidence>
<keyword evidence="3" id="KW-1185">Reference proteome</keyword>
<keyword evidence="1" id="KW-1133">Transmembrane helix</keyword>
<gene>
    <name evidence="2" type="ORF">DP106_07210</name>
</gene>
<dbReference type="AlphaFoldDB" id="A0A3A6QNH9"/>
<dbReference type="EMBL" id="QMDW01000008">
    <property type="protein sequence ID" value="RJX49890.1"/>
    <property type="molecule type" value="Genomic_DNA"/>
</dbReference>
<reference evidence="2 3" key="1">
    <citation type="submission" date="2018-06" db="EMBL/GenBank/DDBJ databases">
        <title>Halonotius sp. F13-13 a new haloarchaeeon isolated from a solar saltern from Isla Cristina, Huelva, Spain.</title>
        <authorList>
            <person name="Duran-Viseras A."/>
            <person name="Sanchez-Porro C."/>
            <person name="Ventosa A."/>
        </authorList>
    </citation>
    <scope>NUCLEOTIDE SEQUENCE [LARGE SCALE GENOMIC DNA]</scope>
    <source>
        <strain evidence="2 3">CECT 7525</strain>
    </source>
</reference>
<feature type="transmembrane region" description="Helical" evidence="1">
    <location>
        <begin position="192"/>
        <end position="219"/>
    </location>
</feature>
<feature type="transmembrane region" description="Helical" evidence="1">
    <location>
        <begin position="53"/>
        <end position="80"/>
    </location>
</feature>
<sequence length="258" mass="26299">MVEPLTDLGLGLGVTAGVGYLLTAGLLGITHGIEPDHIAGITALTHEAGDPKLSALVGGCFAAGHALLVVAWIAAAHVLFGTTAFPPALEQVGTLFVGVVLAGLSLYLGVTGTRKLIHRHRHDHGSEPHSHYHLHLPASIRPSTDGHGSHAHDHTTLEYLKIGTVGALFTLSPPVSMIAFISVTIPTGGQPLLIGIVAAYTVTIIATMALIGGGAGSLFRLSKAQSERVHAISQVIAGVVVLGFAVNILAGLAPGLVG</sequence>
<accession>A0A3A6QNH9</accession>
<evidence type="ECO:0000313" key="2">
    <source>
        <dbReference type="EMBL" id="RJX49890.1"/>
    </source>
</evidence>
<feature type="transmembrane region" description="Helical" evidence="1">
    <location>
        <begin position="92"/>
        <end position="110"/>
    </location>
</feature>
<keyword evidence="1" id="KW-0812">Transmembrane</keyword>
<name>A0A3A6QNH9_9EURY</name>
<dbReference type="RefSeq" id="WP_120084366.1">
    <property type="nucleotide sequence ID" value="NZ_QMDW01000008.1"/>
</dbReference>
<evidence type="ECO:0000256" key="1">
    <source>
        <dbReference type="SAM" id="Phobius"/>
    </source>
</evidence>
<feature type="transmembrane region" description="Helical" evidence="1">
    <location>
        <begin position="231"/>
        <end position="253"/>
    </location>
</feature>
<comment type="caution">
    <text evidence="2">The sequence shown here is derived from an EMBL/GenBank/DDBJ whole genome shotgun (WGS) entry which is preliminary data.</text>
</comment>
<feature type="transmembrane region" description="Helical" evidence="1">
    <location>
        <begin position="12"/>
        <end position="33"/>
    </location>
</feature>
<dbReference type="OrthoDB" id="308015at2157"/>
<keyword evidence="1" id="KW-0472">Membrane</keyword>
<dbReference type="Proteomes" id="UP000281564">
    <property type="component" value="Unassembled WGS sequence"/>
</dbReference>
<organism evidence="2 3">
    <name type="scientific">Halonotius pteroides</name>
    <dbReference type="NCBI Taxonomy" id="268735"/>
    <lineage>
        <taxon>Archaea</taxon>
        <taxon>Methanobacteriati</taxon>
        <taxon>Methanobacteriota</taxon>
        <taxon>Stenosarchaea group</taxon>
        <taxon>Halobacteria</taxon>
        <taxon>Halobacteriales</taxon>
        <taxon>Haloferacaceae</taxon>
        <taxon>Halonotius</taxon>
    </lineage>
</organism>